<organism evidence="1 2">
    <name type="scientific">Reyranella soli</name>
    <dbReference type="NCBI Taxonomy" id="1230389"/>
    <lineage>
        <taxon>Bacteria</taxon>
        <taxon>Pseudomonadati</taxon>
        <taxon>Pseudomonadota</taxon>
        <taxon>Alphaproteobacteria</taxon>
        <taxon>Hyphomicrobiales</taxon>
        <taxon>Reyranellaceae</taxon>
        <taxon>Reyranella</taxon>
    </lineage>
</organism>
<keyword evidence="2" id="KW-1185">Reference proteome</keyword>
<sequence length="129" mass="15073">MAYLDLSPAIAALRAQPEEFEFSNDTLHHLGSGHRFRFPSEDSVEIHADCGCALLKASQEQTKLFHTAYCEWHASYWRPLEINREFASHFELTLWRRAAIWLLRRLLATPRMKTVIGRTDLAYLMVHHH</sequence>
<dbReference type="Proteomes" id="UP000321058">
    <property type="component" value="Unassembled WGS sequence"/>
</dbReference>
<dbReference type="AlphaFoldDB" id="A0A512NKS8"/>
<name>A0A512NKS8_9HYPH</name>
<dbReference type="EMBL" id="BKAJ01000133">
    <property type="protein sequence ID" value="GEP59551.1"/>
    <property type="molecule type" value="Genomic_DNA"/>
</dbReference>
<proteinExistence type="predicted"/>
<evidence type="ECO:0000313" key="2">
    <source>
        <dbReference type="Proteomes" id="UP000321058"/>
    </source>
</evidence>
<reference evidence="1 2" key="1">
    <citation type="submission" date="2019-07" db="EMBL/GenBank/DDBJ databases">
        <title>Whole genome shotgun sequence of Reyranella soli NBRC 108950.</title>
        <authorList>
            <person name="Hosoyama A."/>
            <person name="Uohara A."/>
            <person name="Ohji S."/>
            <person name="Ichikawa N."/>
        </authorList>
    </citation>
    <scope>NUCLEOTIDE SEQUENCE [LARGE SCALE GENOMIC DNA]</scope>
    <source>
        <strain evidence="1 2">NBRC 108950</strain>
    </source>
</reference>
<dbReference type="RefSeq" id="WP_147154924.1">
    <property type="nucleotide sequence ID" value="NZ_BKAJ01000133.1"/>
</dbReference>
<dbReference type="OrthoDB" id="7375674at2"/>
<accession>A0A512NKS8</accession>
<evidence type="ECO:0000313" key="1">
    <source>
        <dbReference type="EMBL" id="GEP59551.1"/>
    </source>
</evidence>
<gene>
    <name evidence="1" type="ORF">RSO01_67170</name>
</gene>
<comment type="caution">
    <text evidence="1">The sequence shown here is derived from an EMBL/GenBank/DDBJ whole genome shotgun (WGS) entry which is preliminary data.</text>
</comment>
<protein>
    <submittedName>
        <fullName evidence="1">Uncharacterized protein</fullName>
    </submittedName>
</protein>